<dbReference type="GO" id="GO:0009279">
    <property type="term" value="C:cell outer membrane"/>
    <property type="evidence" value="ECO:0007669"/>
    <property type="project" value="UniProtKB-SubCell"/>
</dbReference>
<reference evidence="4" key="2">
    <citation type="submission" date="2019-07" db="EMBL/GenBank/DDBJ databases">
        <authorList>
            <person name="Whitman W."/>
            <person name="Huntemann M."/>
            <person name="Clum A."/>
            <person name="Pillay M."/>
            <person name="Palaniappan K."/>
            <person name="Varghese N."/>
            <person name="Mikhailova N."/>
            <person name="Stamatis D."/>
            <person name="Reddy T."/>
            <person name="Daum C."/>
            <person name="Shapiro N."/>
            <person name="Ivanova N."/>
            <person name="Kyrpides N."/>
            <person name="Woyke T."/>
        </authorList>
    </citation>
    <scope>NUCLEOTIDE SEQUENCE</scope>
    <source>
        <strain evidence="4">CGMCC 1.10685</strain>
    </source>
</reference>
<evidence type="ECO:0000313" key="4">
    <source>
        <dbReference type="EMBL" id="TWI48778.1"/>
    </source>
</evidence>
<dbReference type="Pfam" id="PF03922">
    <property type="entry name" value="OmpW"/>
    <property type="match status" value="1"/>
</dbReference>
<organism evidence="4 5">
    <name type="scientific">Pseudoduganella flava</name>
    <dbReference type="NCBI Taxonomy" id="871742"/>
    <lineage>
        <taxon>Bacteria</taxon>
        <taxon>Pseudomonadati</taxon>
        <taxon>Pseudomonadota</taxon>
        <taxon>Betaproteobacteria</taxon>
        <taxon>Burkholderiales</taxon>
        <taxon>Oxalobacteraceae</taxon>
        <taxon>Telluria group</taxon>
        <taxon>Pseudoduganella</taxon>
    </lineage>
</organism>
<evidence type="ECO:0000256" key="1">
    <source>
        <dbReference type="ARBA" id="ARBA00004442"/>
    </source>
</evidence>
<feature type="signal peptide" evidence="2">
    <location>
        <begin position="1"/>
        <end position="29"/>
    </location>
</feature>
<dbReference type="AlphaFoldDB" id="A0A562PWK5"/>
<dbReference type="PANTHER" id="PTHR36920:SF1">
    <property type="entry name" value="OUTER MEMBRANE PROTEIN W"/>
    <property type="match status" value="1"/>
</dbReference>
<dbReference type="Proteomes" id="UP000437862">
    <property type="component" value="Chromosome"/>
</dbReference>
<dbReference type="PANTHER" id="PTHR36920">
    <property type="match status" value="1"/>
</dbReference>
<keyword evidence="2" id="KW-0732">Signal</keyword>
<dbReference type="InterPro" id="IPR005618">
    <property type="entry name" value="OMPW"/>
</dbReference>
<reference evidence="4 5" key="1">
    <citation type="journal article" date="2015" name="Stand. Genomic Sci.">
        <title>Genomic Encyclopedia of Bacterial and Archaeal Type Strains, Phase III: the genomes of soil and plant-associated and newly described type strains.</title>
        <authorList>
            <person name="Whitman W.B."/>
            <person name="Woyke T."/>
            <person name="Klenk H.P."/>
            <person name="Zhou Y."/>
            <person name="Lilburn T.G."/>
            <person name="Beck B.J."/>
            <person name="De Vos P."/>
            <person name="Vandamme P."/>
            <person name="Eisen J.A."/>
            <person name="Garrity G."/>
            <person name="Hugenholtz P."/>
            <person name="Kyrpides N.C."/>
        </authorList>
    </citation>
    <scope>NUCLEOTIDE SEQUENCE [LARGE SCALE GENOMIC DNA]</scope>
    <source>
        <strain evidence="4 5">CGMCC 1.10685</strain>
    </source>
</reference>
<name>A0A562PWK5_9BURK</name>
<dbReference type="SUPFAM" id="SSF56925">
    <property type="entry name" value="OMPA-like"/>
    <property type="match status" value="1"/>
</dbReference>
<accession>A0A562PWK5</accession>
<protein>
    <submittedName>
        <fullName evidence="3">Outer membrane beta-barrel protein</fullName>
    </submittedName>
    <submittedName>
        <fullName evidence="4">Outer membrane protein</fullName>
    </submittedName>
</protein>
<dbReference type="Proteomes" id="UP000315112">
    <property type="component" value="Unassembled WGS sequence"/>
</dbReference>
<evidence type="ECO:0000256" key="2">
    <source>
        <dbReference type="SAM" id="SignalP"/>
    </source>
</evidence>
<dbReference type="Gene3D" id="2.40.160.20">
    <property type="match status" value="1"/>
</dbReference>
<keyword evidence="6" id="KW-1185">Reference proteome</keyword>
<sequence>MKNNVNMAGKLALAAALGIGLGAATTAAAQGKGDWTVKVGVNKITPKVESGDVSAPALPGTKADVGPDTKPILNVAYFVTDNIVADLALGTPYRHKLFGAGSIQGTGELGTADVLPPTLFAQYRFFRPEAVFRPYVGLGVTYAYFRRERGSAQLTSVLNTGGPASTFSLEAKWAASVQLGANFKLNERWSIDGGVVKTKLKTTATYSTGQTQPIRLDPVAINVGVAFKF</sequence>
<gene>
    <name evidence="3" type="ORF">GO485_12855</name>
    <name evidence="4" type="ORF">IP92_02171</name>
</gene>
<reference evidence="3 6" key="3">
    <citation type="submission" date="2019-12" db="EMBL/GenBank/DDBJ databases">
        <title>Draft Genome Sequences of Six Type Strains of the Genus Massilia.</title>
        <authorList>
            <person name="Miess H."/>
            <person name="Frediansyah A."/>
            <person name="Goeker M."/>
            <person name="Gross H."/>
        </authorList>
    </citation>
    <scope>NUCLEOTIDE SEQUENCE [LARGE SCALE GENOMIC DNA]</scope>
    <source>
        <strain evidence="3 6">DSM 26639</strain>
    </source>
</reference>
<comment type="subcellular location">
    <subcellularLocation>
        <location evidence="1">Cell outer membrane</location>
    </subcellularLocation>
</comment>
<dbReference type="EMBL" id="CP046904">
    <property type="protein sequence ID" value="QGZ39853.1"/>
    <property type="molecule type" value="Genomic_DNA"/>
</dbReference>
<evidence type="ECO:0000313" key="3">
    <source>
        <dbReference type="EMBL" id="QGZ39853.1"/>
    </source>
</evidence>
<evidence type="ECO:0000313" key="5">
    <source>
        <dbReference type="Proteomes" id="UP000315112"/>
    </source>
</evidence>
<dbReference type="RefSeq" id="WP_145874543.1">
    <property type="nucleotide sequence ID" value="NZ_CP046904.1"/>
</dbReference>
<dbReference type="InterPro" id="IPR011250">
    <property type="entry name" value="OMP/PagP_B-barrel"/>
</dbReference>
<feature type="chain" id="PRO_5044617991" evidence="2">
    <location>
        <begin position="30"/>
        <end position="229"/>
    </location>
</feature>
<dbReference type="GO" id="GO:0055085">
    <property type="term" value="P:transmembrane transport"/>
    <property type="evidence" value="ECO:0007669"/>
    <property type="project" value="TreeGrafter"/>
</dbReference>
<proteinExistence type="predicted"/>
<evidence type="ECO:0000313" key="6">
    <source>
        <dbReference type="Proteomes" id="UP000437862"/>
    </source>
</evidence>
<dbReference type="EMBL" id="VLKW01000003">
    <property type="protein sequence ID" value="TWI48778.1"/>
    <property type="molecule type" value="Genomic_DNA"/>
</dbReference>
<dbReference type="OrthoDB" id="9807574at2"/>